<gene>
    <name evidence="4" type="ORF">H9784_08810</name>
</gene>
<sequence>MRIFTQRLVVDERDVDMQQRVSNIRYVEWMQDLAVAHSTAQGWSMERYAAAGQGWVVYRHTITYKRPAVVGDGILAATWVAEYASRQCLRRYRFLRQADGALLADAETAWVYIDMKTGGAIRVPDDLRRDFAVVDDEAEVRAFLEQARLA</sequence>
<feature type="domain" description="Acyl-ACP thioesterase N-terminal hotdog" evidence="3">
    <location>
        <begin position="4"/>
        <end position="129"/>
    </location>
</feature>
<dbReference type="CDD" id="cd00586">
    <property type="entry name" value="4HBT"/>
    <property type="match status" value="1"/>
</dbReference>
<dbReference type="SUPFAM" id="SSF54637">
    <property type="entry name" value="Thioesterase/thiol ester dehydrase-isomerase"/>
    <property type="match status" value="1"/>
</dbReference>
<keyword evidence="2" id="KW-0378">Hydrolase</keyword>
<proteinExistence type="inferred from homology"/>
<dbReference type="AlphaFoldDB" id="A0A9D2HP64"/>
<dbReference type="InterPro" id="IPR050563">
    <property type="entry name" value="4-hydroxybenzoyl-CoA_TE"/>
</dbReference>
<comment type="similarity">
    <text evidence="1">Belongs to the 4-hydroxybenzoyl-CoA thioesterase family.</text>
</comment>
<dbReference type="GO" id="GO:0006633">
    <property type="term" value="P:fatty acid biosynthetic process"/>
    <property type="evidence" value="ECO:0007669"/>
    <property type="project" value="InterPro"/>
</dbReference>
<organism evidence="4 5">
    <name type="scientific">Candidatus Desulfovibrio intestinavium</name>
    <dbReference type="NCBI Taxonomy" id="2838534"/>
    <lineage>
        <taxon>Bacteria</taxon>
        <taxon>Pseudomonadati</taxon>
        <taxon>Thermodesulfobacteriota</taxon>
        <taxon>Desulfovibrionia</taxon>
        <taxon>Desulfovibrionales</taxon>
        <taxon>Desulfovibrionaceae</taxon>
        <taxon>Desulfovibrio</taxon>
    </lineage>
</organism>
<dbReference type="PANTHER" id="PTHR31793">
    <property type="entry name" value="4-HYDROXYBENZOYL-COA THIOESTERASE FAMILY MEMBER"/>
    <property type="match status" value="1"/>
</dbReference>
<dbReference type="InterPro" id="IPR002864">
    <property type="entry name" value="Acyl-ACP_thioesterase_NHD"/>
</dbReference>
<accession>A0A9D2HP64</accession>
<dbReference type="Gene3D" id="3.10.129.10">
    <property type="entry name" value="Hotdog Thioesterase"/>
    <property type="match status" value="1"/>
</dbReference>
<dbReference type="EMBL" id="DWZD01000047">
    <property type="protein sequence ID" value="HJA79645.1"/>
    <property type="molecule type" value="Genomic_DNA"/>
</dbReference>
<dbReference type="InterPro" id="IPR029069">
    <property type="entry name" value="HotDog_dom_sf"/>
</dbReference>
<protein>
    <submittedName>
        <fullName evidence="4">Acyl-CoA thioesterase</fullName>
    </submittedName>
</protein>
<dbReference type="GO" id="GO:0047617">
    <property type="term" value="F:fatty acyl-CoA hydrolase activity"/>
    <property type="evidence" value="ECO:0007669"/>
    <property type="project" value="TreeGrafter"/>
</dbReference>
<evidence type="ECO:0000313" key="4">
    <source>
        <dbReference type="EMBL" id="HJA79645.1"/>
    </source>
</evidence>
<comment type="caution">
    <text evidence="4">The sequence shown here is derived from an EMBL/GenBank/DDBJ whole genome shotgun (WGS) entry which is preliminary data.</text>
</comment>
<evidence type="ECO:0000256" key="2">
    <source>
        <dbReference type="ARBA" id="ARBA00022801"/>
    </source>
</evidence>
<dbReference type="PANTHER" id="PTHR31793:SF27">
    <property type="entry name" value="NOVEL THIOESTERASE SUPERFAMILY DOMAIN AND SAPOSIN A-TYPE DOMAIN CONTAINING PROTEIN (0610012H03RIK)"/>
    <property type="match status" value="1"/>
</dbReference>
<dbReference type="Pfam" id="PF01643">
    <property type="entry name" value="Acyl-ACP_TE"/>
    <property type="match status" value="1"/>
</dbReference>
<evidence type="ECO:0000256" key="1">
    <source>
        <dbReference type="ARBA" id="ARBA00005953"/>
    </source>
</evidence>
<name>A0A9D2HP64_9BACT</name>
<evidence type="ECO:0000259" key="3">
    <source>
        <dbReference type="Pfam" id="PF01643"/>
    </source>
</evidence>
<reference evidence="4" key="1">
    <citation type="journal article" date="2021" name="PeerJ">
        <title>Extensive microbial diversity within the chicken gut microbiome revealed by metagenomics and culture.</title>
        <authorList>
            <person name="Gilroy R."/>
            <person name="Ravi A."/>
            <person name="Getino M."/>
            <person name="Pursley I."/>
            <person name="Horton D.L."/>
            <person name="Alikhan N.F."/>
            <person name="Baker D."/>
            <person name="Gharbi K."/>
            <person name="Hall N."/>
            <person name="Watson M."/>
            <person name="Adriaenssens E.M."/>
            <person name="Foster-Nyarko E."/>
            <person name="Jarju S."/>
            <person name="Secka A."/>
            <person name="Antonio M."/>
            <person name="Oren A."/>
            <person name="Chaudhuri R.R."/>
            <person name="La Ragione R."/>
            <person name="Hildebrand F."/>
            <person name="Pallen M.J."/>
        </authorList>
    </citation>
    <scope>NUCLEOTIDE SEQUENCE</scope>
    <source>
        <strain evidence="4">5032</strain>
    </source>
</reference>
<dbReference type="Proteomes" id="UP000823821">
    <property type="component" value="Unassembled WGS sequence"/>
</dbReference>
<reference evidence="4" key="2">
    <citation type="submission" date="2021-04" db="EMBL/GenBank/DDBJ databases">
        <authorList>
            <person name="Gilroy R."/>
        </authorList>
    </citation>
    <scope>NUCLEOTIDE SEQUENCE</scope>
    <source>
        <strain evidence="4">5032</strain>
    </source>
</reference>
<evidence type="ECO:0000313" key="5">
    <source>
        <dbReference type="Proteomes" id="UP000823821"/>
    </source>
</evidence>